<gene>
    <name evidence="1" type="ORF">H1B29_04410</name>
</gene>
<sequence>MTKKFVVSVLVVLLACSSILYLGQYKETGKEHFPNRVTSLKQKKLLLIKIQVTFPNCQRKPTTRK</sequence>
<dbReference type="EMBL" id="JACEGE010000012">
    <property type="protein sequence ID" value="MBA2795725.1"/>
    <property type="molecule type" value="Genomic_DNA"/>
</dbReference>
<evidence type="ECO:0000313" key="1">
    <source>
        <dbReference type="EMBL" id="MBA2795725.1"/>
    </source>
</evidence>
<dbReference type="PROSITE" id="PS51257">
    <property type="entry name" value="PROKAR_LIPOPROTEIN"/>
    <property type="match status" value="1"/>
</dbReference>
<evidence type="ECO:0008006" key="3">
    <source>
        <dbReference type="Google" id="ProtNLM"/>
    </source>
</evidence>
<dbReference type="RefSeq" id="WP_181459940.1">
    <property type="nucleotide sequence ID" value="NZ_JACEGE010000012.1"/>
</dbReference>
<protein>
    <recommendedName>
        <fullName evidence="3">Lipoprotein</fullName>
    </recommendedName>
</protein>
<organism evidence="1 2">
    <name type="scientific">Streptococcus porcinus</name>
    <dbReference type="NCBI Taxonomy" id="1340"/>
    <lineage>
        <taxon>Bacteria</taxon>
        <taxon>Bacillati</taxon>
        <taxon>Bacillota</taxon>
        <taxon>Bacilli</taxon>
        <taxon>Lactobacillales</taxon>
        <taxon>Streptococcaceae</taxon>
        <taxon>Streptococcus</taxon>
    </lineage>
</organism>
<accession>A0A7W0ARM8</accession>
<dbReference type="Proteomes" id="UP000524462">
    <property type="component" value="Unassembled WGS sequence"/>
</dbReference>
<proteinExistence type="predicted"/>
<evidence type="ECO:0000313" key="2">
    <source>
        <dbReference type="Proteomes" id="UP000524462"/>
    </source>
</evidence>
<comment type="caution">
    <text evidence="1">The sequence shown here is derived from an EMBL/GenBank/DDBJ whole genome shotgun (WGS) entry which is preliminary data.</text>
</comment>
<dbReference type="AlphaFoldDB" id="A0A7W0ARM8"/>
<reference evidence="1 2" key="1">
    <citation type="submission" date="2020-07" db="EMBL/GenBank/DDBJ databases">
        <title>Molecular and genomic characterization of Streptococcus porcinus isolated from diseased swine in Brazil.</title>
        <authorList>
            <person name="Moreno L.Z."/>
            <person name="Matajira C.E.C."/>
            <person name="Poor A.P."/>
            <person name="Dutra M.C."/>
            <person name="Moreno A.M."/>
        </authorList>
    </citation>
    <scope>NUCLEOTIDE SEQUENCE [LARGE SCALE GENOMIC DNA]</scope>
    <source>
        <strain evidence="1 2">SP0816-2</strain>
    </source>
</reference>
<name>A0A7W0ARM8_STRPO</name>